<dbReference type="Pfam" id="PF11116">
    <property type="entry name" value="DUF2624"/>
    <property type="match status" value="1"/>
</dbReference>
<gene>
    <name evidence="1" type="ORF">ACFSUO_00355</name>
</gene>
<organism evidence="1 2">
    <name type="scientific">Lentibacillus juripiscarius</name>
    <dbReference type="NCBI Taxonomy" id="257446"/>
    <lineage>
        <taxon>Bacteria</taxon>
        <taxon>Bacillati</taxon>
        <taxon>Bacillota</taxon>
        <taxon>Bacilli</taxon>
        <taxon>Bacillales</taxon>
        <taxon>Bacillaceae</taxon>
        <taxon>Lentibacillus</taxon>
    </lineage>
</organism>
<dbReference type="InterPro" id="IPR020277">
    <property type="entry name" value="DUF2624"/>
</dbReference>
<reference evidence="2" key="1">
    <citation type="journal article" date="2019" name="Int. J. Syst. Evol. Microbiol.">
        <title>The Global Catalogue of Microorganisms (GCM) 10K type strain sequencing project: providing services to taxonomists for standard genome sequencing and annotation.</title>
        <authorList>
            <consortium name="The Broad Institute Genomics Platform"/>
            <consortium name="The Broad Institute Genome Sequencing Center for Infectious Disease"/>
            <person name="Wu L."/>
            <person name="Ma J."/>
        </authorList>
    </citation>
    <scope>NUCLEOTIDE SEQUENCE [LARGE SCALE GENOMIC DNA]</scope>
    <source>
        <strain evidence="2">TISTR 1535</strain>
    </source>
</reference>
<dbReference type="Proteomes" id="UP001597502">
    <property type="component" value="Unassembled WGS sequence"/>
</dbReference>
<evidence type="ECO:0000313" key="2">
    <source>
        <dbReference type="Proteomes" id="UP001597502"/>
    </source>
</evidence>
<dbReference type="RefSeq" id="WP_382389936.1">
    <property type="nucleotide sequence ID" value="NZ_JBHUNA010000001.1"/>
</dbReference>
<sequence>MSSFIKQFVKTKMKQLSADELLHYAHEYNFSISRKQANAITSYLQTHTVDPFSSRSRKKMFRELARITDENTAKKAEKLFQETIKAYGLEHLF</sequence>
<protein>
    <submittedName>
        <fullName evidence="1">DUF2624 domain-containing protein</fullName>
    </submittedName>
</protein>
<evidence type="ECO:0000313" key="1">
    <source>
        <dbReference type="EMBL" id="MFD2759438.1"/>
    </source>
</evidence>
<name>A0ABW5V1A3_9BACI</name>
<dbReference type="EMBL" id="JBHUNA010000001">
    <property type="protein sequence ID" value="MFD2759438.1"/>
    <property type="molecule type" value="Genomic_DNA"/>
</dbReference>
<accession>A0ABW5V1A3</accession>
<keyword evidence="2" id="KW-1185">Reference proteome</keyword>
<comment type="caution">
    <text evidence="1">The sequence shown here is derived from an EMBL/GenBank/DDBJ whole genome shotgun (WGS) entry which is preliminary data.</text>
</comment>
<proteinExistence type="predicted"/>